<dbReference type="Pfam" id="PF13432">
    <property type="entry name" value="TPR_16"/>
    <property type="match status" value="2"/>
</dbReference>
<feature type="repeat" description="TPR" evidence="3">
    <location>
        <begin position="37"/>
        <end position="70"/>
    </location>
</feature>
<dbReference type="PANTHER" id="PTHR44943">
    <property type="entry name" value="CELLULOSE SYNTHASE OPERON PROTEIN C"/>
    <property type="match status" value="1"/>
</dbReference>
<accession>A0A4R4KJA5</accession>
<evidence type="ECO:0000313" key="5">
    <source>
        <dbReference type="EMBL" id="TDB66962.1"/>
    </source>
</evidence>
<evidence type="ECO:0000256" key="4">
    <source>
        <dbReference type="SAM" id="Phobius"/>
    </source>
</evidence>
<dbReference type="Gene3D" id="1.25.40.10">
    <property type="entry name" value="Tetratricopeptide repeat domain"/>
    <property type="match status" value="3"/>
</dbReference>
<feature type="repeat" description="TPR" evidence="3">
    <location>
        <begin position="173"/>
        <end position="206"/>
    </location>
</feature>
<dbReference type="InterPro" id="IPR011990">
    <property type="entry name" value="TPR-like_helical_dom_sf"/>
</dbReference>
<dbReference type="AlphaFoldDB" id="A0A4R4KJA5"/>
<proteinExistence type="predicted"/>
<protein>
    <submittedName>
        <fullName evidence="5">Tetratricopeptide repeat protein</fullName>
    </submittedName>
</protein>
<evidence type="ECO:0000256" key="2">
    <source>
        <dbReference type="ARBA" id="ARBA00022803"/>
    </source>
</evidence>
<dbReference type="SMART" id="SM00028">
    <property type="entry name" value="TPR"/>
    <property type="match status" value="8"/>
</dbReference>
<dbReference type="PROSITE" id="PS50005">
    <property type="entry name" value="TPR"/>
    <property type="match status" value="6"/>
</dbReference>
<sequence length="352" mass="39845">MSFTYRIEIQLFMRFISILFLGFFYLIACNSVDKEDASLFFLKGNVQLTAKNYEQAIHYYDESILKNPDFADAYLNRGLALLATDKTEEALSSLSNAIEKDDELFPAYLARAEVYNRLALWENVEKDLAEIQTLYADSSQFHLIRGNFMVGKNNFSNALAAYDRAITLNPGNVEALVNRGAVFFENKEFELAGKDFEQAVRLDPRQVQALNNLGLLASRQQNWSAALAYFDRALSVNAVDPFTLNNKGYVLLQTGKLDEAQTLINRSLSNKADNGYALRNLALYYQKKKDLIKAIEIYQKAIDLQQSVELLFGYAGEAYFLNGNKIEACRTWSTGVTLKDSLAINSLNKYCN</sequence>
<keyword evidence="4" id="KW-0812">Transmembrane</keyword>
<keyword evidence="6" id="KW-1185">Reference proteome</keyword>
<dbReference type="Proteomes" id="UP000295706">
    <property type="component" value="Unassembled WGS sequence"/>
</dbReference>
<comment type="caution">
    <text evidence="5">The sequence shown here is derived from an EMBL/GenBank/DDBJ whole genome shotgun (WGS) entry which is preliminary data.</text>
</comment>
<dbReference type="PANTHER" id="PTHR44943:SF8">
    <property type="entry name" value="TPR REPEAT-CONTAINING PROTEIN MJ0263"/>
    <property type="match status" value="1"/>
</dbReference>
<dbReference type="Pfam" id="PF13374">
    <property type="entry name" value="TPR_10"/>
    <property type="match status" value="1"/>
</dbReference>
<dbReference type="EMBL" id="SMJU01000004">
    <property type="protein sequence ID" value="TDB66962.1"/>
    <property type="molecule type" value="Genomic_DNA"/>
</dbReference>
<dbReference type="OrthoDB" id="9780183at2"/>
<feature type="transmembrane region" description="Helical" evidence="4">
    <location>
        <begin position="12"/>
        <end position="28"/>
    </location>
</feature>
<keyword evidence="2 3" id="KW-0802">TPR repeat</keyword>
<evidence type="ECO:0000256" key="1">
    <source>
        <dbReference type="ARBA" id="ARBA00022737"/>
    </source>
</evidence>
<gene>
    <name evidence="5" type="ORF">EZE20_07540</name>
</gene>
<feature type="repeat" description="TPR" evidence="3">
    <location>
        <begin position="207"/>
        <end position="240"/>
    </location>
</feature>
<feature type="repeat" description="TPR" evidence="3">
    <location>
        <begin position="139"/>
        <end position="172"/>
    </location>
</feature>
<keyword evidence="4" id="KW-1133">Transmembrane helix</keyword>
<organism evidence="5 6">
    <name type="scientific">Arundinibacter roseus</name>
    <dbReference type="NCBI Taxonomy" id="2070510"/>
    <lineage>
        <taxon>Bacteria</taxon>
        <taxon>Pseudomonadati</taxon>
        <taxon>Bacteroidota</taxon>
        <taxon>Cytophagia</taxon>
        <taxon>Cytophagales</taxon>
        <taxon>Spirosomataceae</taxon>
        <taxon>Arundinibacter</taxon>
    </lineage>
</organism>
<evidence type="ECO:0000313" key="6">
    <source>
        <dbReference type="Proteomes" id="UP000295706"/>
    </source>
</evidence>
<keyword evidence="4" id="KW-0472">Membrane</keyword>
<reference evidence="5 6" key="1">
    <citation type="submission" date="2019-02" db="EMBL/GenBank/DDBJ databases">
        <title>Arundinibacter roseus gen. nov., sp. nov., a new member of the family Cytophagaceae.</title>
        <authorList>
            <person name="Szuroczki S."/>
            <person name="Khayer B."/>
            <person name="Sproer C."/>
            <person name="Toumi M."/>
            <person name="Szabo A."/>
            <person name="Felfoldi T."/>
            <person name="Schumann P."/>
            <person name="Toth E."/>
        </authorList>
    </citation>
    <scope>NUCLEOTIDE SEQUENCE [LARGE SCALE GENOMIC DNA]</scope>
    <source>
        <strain evidence="5 6">DMA-k-7a</strain>
    </source>
</reference>
<name>A0A4R4KJA5_9BACT</name>
<feature type="repeat" description="TPR" evidence="3">
    <location>
        <begin position="275"/>
        <end position="308"/>
    </location>
</feature>
<feature type="repeat" description="TPR" evidence="3">
    <location>
        <begin position="71"/>
        <end position="104"/>
    </location>
</feature>
<dbReference type="InterPro" id="IPR051685">
    <property type="entry name" value="Ycf3/AcsC/BcsC/TPR_MFPF"/>
</dbReference>
<dbReference type="InterPro" id="IPR019734">
    <property type="entry name" value="TPR_rpt"/>
</dbReference>
<dbReference type="PROSITE" id="PS50293">
    <property type="entry name" value="TPR_REGION"/>
    <property type="match status" value="1"/>
</dbReference>
<evidence type="ECO:0000256" key="3">
    <source>
        <dbReference type="PROSITE-ProRule" id="PRU00339"/>
    </source>
</evidence>
<dbReference type="Pfam" id="PF13424">
    <property type="entry name" value="TPR_12"/>
    <property type="match status" value="1"/>
</dbReference>
<keyword evidence="1" id="KW-0677">Repeat</keyword>
<dbReference type="SUPFAM" id="SSF48452">
    <property type="entry name" value="TPR-like"/>
    <property type="match status" value="1"/>
</dbReference>